<dbReference type="RefSeq" id="WP_247814904.1">
    <property type="nucleotide sequence ID" value="NZ_CP095855.1"/>
</dbReference>
<gene>
    <name evidence="10" type="ORF">MYF79_15640</name>
</gene>
<evidence type="ECO:0000256" key="6">
    <source>
        <dbReference type="ARBA" id="ARBA00022989"/>
    </source>
</evidence>
<evidence type="ECO:0000256" key="1">
    <source>
        <dbReference type="ARBA" id="ARBA00004141"/>
    </source>
</evidence>
<feature type="transmembrane region" description="Helical" evidence="8">
    <location>
        <begin position="712"/>
        <end position="734"/>
    </location>
</feature>
<dbReference type="SFLD" id="SFLDS00003">
    <property type="entry name" value="Haloacid_Dehalogenase"/>
    <property type="match status" value="1"/>
</dbReference>
<dbReference type="PRINTS" id="PR00120">
    <property type="entry name" value="HATPASE"/>
</dbReference>
<feature type="domain" description="Cation-transporting P-type ATPase N-terminal" evidence="9">
    <location>
        <begin position="9"/>
        <end position="83"/>
    </location>
</feature>
<comment type="subcellular location">
    <subcellularLocation>
        <location evidence="1">Membrane</location>
        <topology evidence="1">Multi-pass membrane protein</topology>
    </subcellularLocation>
</comment>
<keyword evidence="7 8" id="KW-0472">Membrane</keyword>
<dbReference type="InterPro" id="IPR036412">
    <property type="entry name" value="HAD-like_sf"/>
</dbReference>
<evidence type="ECO:0000256" key="2">
    <source>
        <dbReference type="ARBA" id="ARBA00022692"/>
    </source>
</evidence>
<feature type="transmembrane region" description="Helical" evidence="8">
    <location>
        <begin position="87"/>
        <end position="106"/>
    </location>
</feature>
<feature type="transmembrane region" description="Helical" evidence="8">
    <location>
        <begin position="819"/>
        <end position="842"/>
    </location>
</feature>
<dbReference type="Gene3D" id="1.20.1110.10">
    <property type="entry name" value="Calcium-transporting ATPase, transmembrane domain"/>
    <property type="match status" value="1"/>
</dbReference>
<dbReference type="InterPro" id="IPR023299">
    <property type="entry name" value="ATPase_P-typ_cyto_dom_N"/>
</dbReference>
<dbReference type="Proteomes" id="UP000830198">
    <property type="component" value="Chromosome"/>
</dbReference>
<evidence type="ECO:0000256" key="7">
    <source>
        <dbReference type="ARBA" id="ARBA00023136"/>
    </source>
</evidence>
<dbReference type="SUPFAM" id="SSF56784">
    <property type="entry name" value="HAD-like"/>
    <property type="match status" value="1"/>
</dbReference>
<dbReference type="SMART" id="SM00831">
    <property type="entry name" value="Cation_ATPase_N"/>
    <property type="match status" value="1"/>
</dbReference>
<dbReference type="InterPro" id="IPR023214">
    <property type="entry name" value="HAD_sf"/>
</dbReference>
<dbReference type="InterPro" id="IPR044492">
    <property type="entry name" value="P_typ_ATPase_HD_dom"/>
</dbReference>
<keyword evidence="3" id="KW-0547">Nucleotide-binding</keyword>
<keyword evidence="2 8" id="KW-0812">Transmembrane</keyword>
<dbReference type="PRINTS" id="PR00119">
    <property type="entry name" value="CATATPASE"/>
</dbReference>
<dbReference type="InterPro" id="IPR059000">
    <property type="entry name" value="ATPase_P-type_domA"/>
</dbReference>
<evidence type="ECO:0000256" key="5">
    <source>
        <dbReference type="ARBA" id="ARBA00022967"/>
    </source>
</evidence>
<dbReference type="Gene3D" id="3.40.1110.10">
    <property type="entry name" value="Calcium-transporting ATPase, cytoplasmic domain N"/>
    <property type="match status" value="1"/>
</dbReference>
<feature type="transmembrane region" description="Helical" evidence="8">
    <location>
        <begin position="787"/>
        <end position="807"/>
    </location>
</feature>
<dbReference type="InterPro" id="IPR008250">
    <property type="entry name" value="ATPase_P-typ_transduc_dom_A_sf"/>
</dbReference>
<dbReference type="SUPFAM" id="SSF81653">
    <property type="entry name" value="Calcium ATPase, transduction domain A"/>
    <property type="match status" value="1"/>
</dbReference>
<dbReference type="SUPFAM" id="SSF81665">
    <property type="entry name" value="Calcium ATPase, transmembrane domain M"/>
    <property type="match status" value="1"/>
</dbReference>
<dbReference type="Pfam" id="PF00689">
    <property type="entry name" value="Cation_ATPase_C"/>
    <property type="match status" value="1"/>
</dbReference>
<dbReference type="InterPro" id="IPR006068">
    <property type="entry name" value="ATPase_P-typ_cation-transptr_C"/>
</dbReference>
<organism evidence="10 11">
    <name type="scientific">Chitinophaga filiformis</name>
    <name type="common">Myxococcus filiformis</name>
    <name type="synonym">Flexibacter filiformis</name>
    <dbReference type="NCBI Taxonomy" id="104663"/>
    <lineage>
        <taxon>Bacteria</taxon>
        <taxon>Pseudomonadati</taxon>
        <taxon>Bacteroidota</taxon>
        <taxon>Chitinophagia</taxon>
        <taxon>Chitinophagales</taxon>
        <taxon>Chitinophagaceae</taxon>
        <taxon>Chitinophaga</taxon>
    </lineage>
</organism>
<feature type="transmembrane region" description="Helical" evidence="8">
    <location>
        <begin position="848"/>
        <end position="868"/>
    </location>
</feature>
<feature type="transmembrane region" description="Helical" evidence="8">
    <location>
        <begin position="63"/>
        <end position="81"/>
    </location>
</feature>
<keyword evidence="4" id="KW-0067">ATP-binding</keyword>
<evidence type="ECO:0000313" key="10">
    <source>
        <dbReference type="EMBL" id="UPK72724.1"/>
    </source>
</evidence>
<feature type="transmembrane region" description="Helical" evidence="8">
    <location>
        <begin position="251"/>
        <end position="268"/>
    </location>
</feature>
<name>A0ABY4I9D8_CHIFI</name>
<dbReference type="Pfam" id="PF00690">
    <property type="entry name" value="Cation_ATPase_N"/>
    <property type="match status" value="1"/>
</dbReference>
<evidence type="ECO:0000256" key="8">
    <source>
        <dbReference type="SAM" id="Phobius"/>
    </source>
</evidence>
<feature type="transmembrane region" description="Helical" evidence="8">
    <location>
        <begin position="280"/>
        <end position="301"/>
    </location>
</feature>
<dbReference type="EMBL" id="CP095855">
    <property type="protein sequence ID" value="UPK72724.1"/>
    <property type="molecule type" value="Genomic_DNA"/>
</dbReference>
<evidence type="ECO:0000313" key="11">
    <source>
        <dbReference type="Proteomes" id="UP000830198"/>
    </source>
</evidence>
<dbReference type="SFLD" id="SFLDF00027">
    <property type="entry name" value="p-type_atpase"/>
    <property type="match status" value="1"/>
</dbReference>
<dbReference type="Gene3D" id="3.40.50.1000">
    <property type="entry name" value="HAD superfamily/HAD-like"/>
    <property type="match status" value="1"/>
</dbReference>
<dbReference type="Pfam" id="PF13246">
    <property type="entry name" value="Cation_ATPase"/>
    <property type="match status" value="1"/>
</dbReference>
<dbReference type="InterPro" id="IPR023298">
    <property type="entry name" value="ATPase_P-typ_TM_dom_sf"/>
</dbReference>
<evidence type="ECO:0000256" key="4">
    <source>
        <dbReference type="ARBA" id="ARBA00022840"/>
    </source>
</evidence>
<dbReference type="SFLD" id="SFLDG00002">
    <property type="entry name" value="C1.7:_P-type_atpase_like"/>
    <property type="match status" value="1"/>
</dbReference>
<evidence type="ECO:0000259" key="9">
    <source>
        <dbReference type="SMART" id="SM00831"/>
    </source>
</evidence>
<dbReference type="InterPro" id="IPR018303">
    <property type="entry name" value="ATPase_P-typ_P_site"/>
</dbReference>
<dbReference type="Pfam" id="PF00122">
    <property type="entry name" value="E1-E2_ATPase"/>
    <property type="match status" value="1"/>
</dbReference>
<keyword evidence="5" id="KW-1278">Translocase</keyword>
<dbReference type="InterPro" id="IPR001757">
    <property type="entry name" value="P_typ_ATPase"/>
</dbReference>
<keyword evidence="11" id="KW-1185">Reference proteome</keyword>
<accession>A0ABY4I9D8</accession>
<feature type="transmembrane region" description="Helical" evidence="8">
    <location>
        <begin position="755"/>
        <end position="775"/>
    </location>
</feature>
<dbReference type="InterPro" id="IPR004014">
    <property type="entry name" value="ATPase_P-typ_cation-transptr_N"/>
</dbReference>
<protein>
    <submittedName>
        <fullName evidence="10">Cation-transporting P-type ATPase</fullName>
    </submittedName>
</protein>
<dbReference type="PROSITE" id="PS00154">
    <property type="entry name" value="ATPASE_E1_E2"/>
    <property type="match status" value="1"/>
</dbReference>
<reference evidence="10 11" key="1">
    <citation type="submission" date="2022-04" db="EMBL/GenBank/DDBJ databases">
        <title>The arsenic-methylating capacity of Chitinophaga filiformis YT5 during chitin decomposition.</title>
        <authorList>
            <person name="Chen G."/>
            <person name="Liang Y."/>
        </authorList>
    </citation>
    <scope>NUCLEOTIDE SEQUENCE [LARGE SCALE GENOMIC DNA]</scope>
    <source>
        <strain evidence="10 11">YT5</strain>
    </source>
</reference>
<dbReference type="Gene3D" id="2.70.150.10">
    <property type="entry name" value="Calcium-transporting ATPase, cytoplasmic transduction domain A"/>
    <property type="match status" value="1"/>
</dbReference>
<keyword evidence="6 8" id="KW-1133">Transmembrane helix</keyword>
<dbReference type="SUPFAM" id="SSF81660">
    <property type="entry name" value="Metal cation-transporting ATPase, ATP-binding domain N"/>
    <property type="match status" value="1"/>
</dbReference>
<dbReference type="PANTHER" id="PTHR42861">
    <property type="entry name" value="CALCIUM-TRANSPORTING ATPASE"/>
    <property type="match status" value="1"/>
</dbReference>
<sequence>MTIKNVQLSAYRHPVGELVRILETDIQKGLTLSQVDLRKEMCGLNEIVNPNSFGIWITLWRQFKSPVVLLLVAAALISAWYREWTDALAILVVVLINTGIGFIMEWQAFRSMKALSALTVQQARVLRDNVMSLIDVKDIVPGDIIYVEAGDIVPADGRIVTAFSLQVDESTLTGESVPVEKYAGDIDAETVLAEQTNMLFKATAVKKGNASILCTATGMATAFGGIAGLLTRTEDVTAPLEKKLAVFGRQLLLFSLLLVAVVIVAGLVHKLPVSDVLRTAIALSVAAIPEGLPIVATLALAKGMLRMARKHIIVKQLAAVETLGLTTVICTDKTGTLTENQLELVQLEFPPAYQWQKSDTAIVRYGESYKRFFQVAVLCNTSTVRREENGKLNTAGDPLEIALQRFIMENGSDIEDAHRGYVKVSEQPFSSETRIMGMVHEGGRSLLVTAKGAMENLLPRCTYILENNLPRPVTADDRKRWLLRNNQLAGKGLKPLAFAYGETTATGKDFLHDLTFIGLAGFLDPPRKDVASAVSLCQQAGIRIVMLTGDHPSTAVYVAEKLRLSPHPAIITGQEMKPYETLDMAEKKRWAQTDIFARVSPAQKLELINLLQEDHEIVAMTGDGVNDAPALRSADIGIAMGIRGSQISREAADMVLQDDAFSSLVLAIREGRVIFNNIRRFIVYLLSCNLSELLVVGVTAVAGFQFRLFPLQILLINLVTDVLPALALGITNGNGNEMAQKPKALNAPIISKAKWRAIAIYAVILTLFTLLGAKIAEYWSANANNVLFLTLTFSQLLHVLNMANAADTFYDNHIVRSKYIWMALAISTAFMLLIMLVPALAAPFRLQSLHIADWAIVILCSFASLLSIRMVRKFGLKYFPTNNHL</sequence>
<evidence type="ECO:0000256" key="3">
    <source>
        <dbReference type="ARBA" id="ARBA00022741"/>
    </source>
</evidence>
<feature type="transmembrane region" description="Helical" evidence="8">
    <location>
        <begin position="681"/>
        <end position="706"/>
    </location>
</feature>
<proteinExistence type="predicted"/>
<dbReference type="NCBIfam" id="TIGR01494">
    <property type="entry name" value="ATPase_P-type"/>
    <property type="match status" value="2"/>
</dbReference>